<comment type="caution">
    <text evidence="2">The sequence shown here is derived from an EMBL/GenBank/DDBJ whole genome shotgun (WGS) entry which is preliminary data.</text>
</comment>
<keyword evidence="3" id="KW-1185">Reference proteome</keyword>
<dbReference type="RefSeq" id="WP_209646706.1">
    <property type="nucleotide sequence ID" value="NZ_JAGINW010000001.1"/>
</dbReference>
<dbReference type="EMBL" id="JAGINW010000001">
    <property type="protein sequence ID" value="MBP2330025.1"/>
    <property type="molecule type" value="Genomic_DNA"/>
</dbReference>
<evidence type="ECO:0000313" key="3">
    <source>
        <dbReference type="Proteomes" id="UP001519332"/>
    </source>
</evidence>
<accession>A0ABS4U055</accession>
<dbReference type="Proteomes" id="UP001519332">
    <property type="component" value="Unassembled WGS sequence"/>
</dbReference>
<protein>
    <submittedName>
        <fullName evidence="2">Uncharacterized protein</fullName>
    </submittedName>
</protein>
<name>A0ABS4U055_9PSEU</name>
<feature type="region of interest" description="Disordered" evidence="1">
    <location>
        <begin position="1"/>
        <end position="35"/>
    </location>
</feature>
<reference evidence="2 3" key="1">
    <citation type="submission" date="2021-03" db="EMBL/GenBank/DDBJ databases">
        <title>Sequencing the genomes of 1000 actinobacteria strains.</title>
        <authorList>
            <person name="Klenk H.-P."/>
        </authorList>
    </citation>
    <scope>NUCLEOTIDE SEQUENCE [LARGE SCALE GENOMIC DNA]</scope>
    <source>
        <strain evidence="2 3">DSM 46670</strain>
    </source>
</reference>
<sequence>MTAMRDRLSYEEDAETAPEFELPSQFNAAQLDDDDAFEPTIVRGRE</sequence>
<feature type="compositionally biased region" description="Basic and acidic residues" evidence="1">
    <location>
        <begin position="1"/>
        <end position="10"/>
    </location>
</feature>
<evidence type="ECO:0000313" key="2">
    <source>
        <dbReference type="EMBL" id="MBP2330025.1"/>
    </source>
</evidence>
<gene>
    <name evidence="2" type="ORF">JOF56_010410</name>
</gene>
<evidence type="ECO:0000256" key="1">
    <source>
        <dbReference type="SAM" id="MobiDB-lite"/>
    </source>
</evidence>
<organism evidence="2 3">
    <name type="scientific">Kibdelosporangium banguiense</name>
    <dbReference type="NCBI Taxonomy" id="1365924"/>
    <lineage>
        <taxon>Bacteria</taxon>
        <taxon>Bacillati</taxon>
        <taxon>Actinomycetota</taxon>
        <taxon>Actinomycetes</taxon>
        <taxon>Pseudonocardiales</taxon>
        <taxon>Pseudonocardiaceae</taxon>
        <taxon>Kibdelosporangium</taxon>
    </lineage>
</organism>
<proteinExistence type="predicted"/>